<dbReference type="STRING" id="203124.Tery_1057"/>
<dbReference type="CDD" id="cd07042">
    <property type="entry name" value="STAS_SulP_like_sulfate_transporter"/>
    <property type="match status" value="1"/>
</dbReference>
<dbReference type="GO" id="GO:0016020">
    <property type="term" value="C:membrane"/>
    <property type="evidence" value="ECO:0007669"/>
    <property type="project" value="UniProtKB-SubCell"/>
</dbReference>
<evidence type="ECO:0000259" key="6">
    <source>
        <dbReference type="PROSITE" id="PS50801"/>
    </source>
</evidence>
<comment type="subcellular location">
    <subcellularLocation>
        <location evidence="1">Membrane</location>
        <topology evidence="1">Multi-pass membrane protein</topology>
    </subcellularLocation>
</comment>
<dbReference type="EMBL" id="CP000393">
    <property type="protein sequence ID" value="ABG50428.1"/>
    <property type="molecule type" value="Genomic_DNA"/>
</dbReference>
<name>Q116Z6_TRIEI</name>
<reference evidence="7" key="1">
    <citation type="submission" date="2006-06" db="EMBL/GenBank/DDBJ databases">
        <title>Complete sequence of Trichodesmium erythraeum IMS101.</title>
        <authorList>
            <consortium name="US DOE Joint Genome Institute"/>
            <person name="Copeland A."/>
            <person name="Lucas S."/>
            <person name="Lapidus A."/>
            <person name="Barry K."/>
            <person name="Detter J.C."/>
            <person name="Glavina del Rio T."/>
            <person name="Hammon N."/>
            <person name="Israni S."/>
            <person name="Dalin E."/>
            <person name="Tice H."/>
            <person name="Pitluck S."/>
            <person name="Kiss H."/>
            <person name="Munk A.C."/>
            <person name="Brettin T."/>
            <person name="Bruce D."/>
            <person name="Han C."/>
            <person name="Tapia R."/>
            <person name="Gilna P."/>
            <person name="Schmutz J."/>
            <person name="Larimer F."/>
            <person name="Land M."/>
            <person name="Hauser L."/>
            <person name="Kyrpides N."/>
            <person name="Kim E."/>
            <person name="Richardson P."/>
        </authorList>
    </citation>
    <scope>NUCLEOTIDE SEQUENCE [LARGE SCALE GENOMIC DNA]</scope>
    <source>
        <strain evidence="7">IMS101</strain>
    </source>
</reference>
<dbReference type="InterPro" id="IPR002645">
    <property type="entry name" value="STAS_dom"/>
</dbReference>
<dbReference type="KEGG" id="ter:Tery_1057"/>
<dbReference type="Pfam" id="PF01740">
    <property type="entry name" value="STAS"/>
    <property type="match status" value="1"/>
</dbReference>
<evidence type="ECO:0000256" key="1">
    <source>
        <dbReference type="ARBA" id="ARBA00004141"/>
    </source>
</evidence>
<evidence type="ECO:0000313" key="7">
    <source>
        <dbReference type="EMBL" id="ABG50428.1"/>
    </source>
</evidence>
<proteinExistence type="predicted"/>
<feature type="transmembrane region" description="Helical" evidence="5">
    <location>
        <begin position="235"/>
        <end position="263"/>
    </location>
</feature>
<dbReference type="HOGENOM" id="CLU_003182_13_1_3"/>
<evidence type="ECO:0000256" key="5">
    <source>
        <dbReference type="SAM" id="Phobius"/>
    </source>
</evidence>
<dbReference type="PANTHER" id="PTHR11814">
    <property type="entry name" value="SULFATE TRANSPORTER"/>
    <property type="match status" value="1"/>
</dbReference>
<feature type="transmembrane region" description="Helical" evidence="5">
    <location>
        <begin position="18"/>
        <end position="38"/>
    </location>
</feature>
<keyword evidence="4 5" id="KW-0472">Membrane</keyword>
<dbReference type="InterPro" id="IPR011547">
    <property type="entry name" value="SLC26A/SulP_dom"/>
</dbReference>
<dbReference type="SUPFAM" id="SSF52091">
    <property type="entry name" value="SpoIIaa-like"/>
    <property type="match status" value="1"/>
</dbReference>
<dbReference type="Pfam" id="PF00916">
    <property type="entry name" value="Sulfate_transp"/>
    <property type="match status" value="1"/>
</dbReference>
<organism evidence="7">
    <name type="scientific">Trichodesmium erythraeum (strain IMS101)</name>
    <dbReference type="NCBI Taxonomy" id="203124"/>
    <lineage>
        <taxon>Bacteria</taxon>
        <taxon>Bacillati</taxon>
        <taxon>Cyanobacteriota</taxon>
        <taxon>Cyanophyceae</taxon>
        <taxon>Oscillatoriophycideae</taxon>
        <taxon>Oscillatoriales</taxon>
        <taxon>Microcoleaceae</taxon>
        <taxon>Trichodesmium</taxon>
    </lineage>
</organism>
<evidence type="ECO:0000256" key="4">
    <source>
        <dbReference type="ARBA" id="ARBA00023136"/>
    </source>
</evidence>
<protein>
    <submittedName>
        <fullName evidence="7">Sulphate transporter</fullName>
    </submittedName>
</protein>
<keyword evidence="3 5" id="KW-1133">Transmembrane helix</keyword>
<dbReference type="PROSITE" id="PS50801">
    <property type="entry name" value="STAS"/>
    <property type="match status" value="1"/>
</dbReference>
<feature type="transmembrane region" description="Helical" evidence="5">
    <location>
        <begin position="126"/>
        <end position="151"/>
    </location>
</feature>
<feature type="transmembrane region" description="Helical" evidence="5">
    <location>
        <begin position="94"/>
        <end position="114"/>
    </location>
</feature>
<dbReference type="eggNOG" id="COG0659">
    <property type="taxonomic scope" value="Bacteria"/>
</dbReference>
<gene>
    <name evidence="7" type="ordered locus">Tery_1057</name>
</gene>
<dbReference type="Gene3D" id="3.30.750.24">
    <property type="entry name" value="STAS domain"/>
    <property type="match status" value="1"/>
</dbReference>
<feature type="transmembrane region" description="Helical" evidence="5">
    <location>
        <begin position="196"/>
        <end position="215"/>
    </location>
</feature>
<evidence type="ECO:0000256" key="3">
    <source>
        <dbReference type="ARBA" id="ARBA00022989"/>
    </source>
</evidence>
<dbReference type="InterPro" id="IPR036513">
    <property type="entry name" value="STAS_dom_sf"/>
</dbReference>
<feature type="transmembrane region" description="Helical" evidence="5">
    <location>
        <begin position="45"/>
        <end position="67"/>
    </location>
</feature>
<feature type="transmembrane region" description="Helical" evidence="5">
    <location>
        <begin position="326"/>
        <end position="356"/>
    </location>
</feature>
<sequence length="574" mass="60425">MATQVFNKIHFRNLQGDIFGGLTAAVIALPMALAFGVASGAGPAAGLYGSVLVGLFAALFGGTPTLISEPTGPMTVVMTAVIANLTATNPENGMTMAFTVVMLAGLFQISFGFLKLGKYITMMPYNVISGFMSGIGLILIILQIGPFLGQASPKGGVIATIENLPQLLNNINPIETGLAVLTVVILFSMPTKLKKIFPAPLVALVIGTIISIVFFSDIDIRRIGEIPSGLPSLQLPYFTAGQLQLMVVDAIVLAMLGCIDALLTSVVADSLTRTQHDSDKELIGQGLGNLASGLFGGIPGAGATMGTVVNINTGARTALSSITRAVILMVVVLGAASLTAQIPMAVLAGIAFQVGIKIIDWGFLKRAHRISWKSAIIMYAVIGLTVFVDLITAVGIGVFIANVLTIDRLTQLKSEDVKAITDADDAIILDNDEKELLDRAEGRILLFHLSGPMIFGISKAISRQHTHLNNYEVLIVDLSEVPHMGVTSALAIENVIQETIDTGRNVFLVGAAGSVKLRLEKLGVLNIVPSENMLMDRKQALVKAVALVTSDVNINDPIQNGAKGIQSGIDNIIK</sequence>
<dbReference type="OrthoDB" id="9771198at2"/>
<keyword evidence="2 5" id="KW-0812">Transmembrane</keyword>
<dbReference type="GO" id="GO:0055085">
    <property type="term" value="P:transmembrane transport"/>
    <property type="evidence" value="ECO:0007669"/>
    <property type="project" value="InterPro"/>
</dbReference>
<feature type="domain" description="STAS" evidence="6">
    <location>
        <begin position="444"/>
        <end position="544"/>
    </location>
</feature>
<dbReference type="AlphaFoldDB" id="Q116Z6"/>
<evidence type="ECO:0000256" key="2">
    <source>
        <dbReference type="ARBA" id="ARBA00022692"/>
    </source>
</evidence>
<accession>Q116Z6</accession>
<feature type="transmembrane region" description="Helical" evidence="5">
    <location>
        <begin position="376"/>
        <end position="404"/>
    </location>
</feature>
<dbReference type="InterPro" id="IPR001902">
    <property type="entry name" value="SLC26A/SulP_fam"/>
</dbReference>
<dbReference type="RefSeq" id="WP_011610814.1">
    <property type="nucleotide sequence ID" value="NC_008312.1"/>
</dbReference>